<dbReference type="EMBL" id="BAAANY010000001">
    <property type="protein sequence ID" value="GAA1655799.1"/>
    <property type="molecule type" value="Genomic_DNA"/>
</dbReference>
<feature type="transmembrane region" description="Helical" evidence="1">
    <location>
        <begin position="6"/>
        <end position="34"/>
    </location>
</feature>
<comment type="caution">
    <text evidence="2">The sequence shown here is derived from an EMBL/GenBank/DDBJ whole genome shotgun (WGS) entry which is preliminary data.</text>
</comment>
<accession>A0ABN2FPP9</accession>
<evidence type="ECO:0000256" key="1">
    <source>
        <dbReference type="SAM" id="Phobius"/>
    </source>
</evidence>
<dbReference type="Proteomes" id="UP001500618">
    <property type="component" value="Unassembled WGS sequence"/>
</dbReference>
<reference evidence="2 3" key="1">
    <citation type="journal article" date="2019" name="Int. J. Syst. Evol. Microbiol.">
        <title>The Global Catalogue of Microorganisms (GCM) 10K type strain sequencing project: providing services to taxonomists for standard genome sequencing and annotation.</title>
        <authorList>
            <consortium name="The Broad Institute Genomics Platform"/>
            <consortium name="The Broad Institute Genome Sequencing Center for Infectious Disease"/>
            <person name="Wu L."/>
            <person name="Ma J."/>
        </authorList>
    </citation>
    <scope>NUCLEOTIDE SEQUENCE [LARGE SCALE GENOMIC DNA]</scope>
    <source>
        <strain evidence="2 3">JCM 14718</strain>
    </source>
</reference>
<organism evidence="2 3">
    <name type="scientific">Fodinicola feengrottensis</name>
    <dbReference type="NCBI Taxonomy" id="435914"/>
    <lineage>
        <taxon>Bacteria</taxon>
        <taxon>Bacillati</taxon>
        <taxon>Actinomycetota</taxon>
        <taxon>Actinomycetes</taxon>
        <taxon>Mycobacteriales</taxon>
        <taxon>Fodinicola</taxon>
    </lineage>
</organism>
<dbReference type="RefSeq" id="WP_344306132.1">
    <property type="nucleotide sequence ID" value="NZ_BAAANY010000001.1"/>
</dbReference>
<proteinExistence type="predicted"/>
<feature type="transmembrane region" description="Helical" evidence="1">
    <location>
        <begin position="82"/>
        <end position="108"/>
    </location>
</feature>
<sequence>MNYSSGWIVALLSTFANQTPQLIALLAGIVVALVQWRQAGRRSAIALGAFVLALAGLVLSLGVAGLSLYLQVGAGLSAVATGMINAVASFVVCLFPAAAWLLIFFTLFGKRRPAVAPS</sequence>
<keyword evidence="1" id="KW-0812">Transmembrane</keyword>
<name>A0ABN2FPP9_9ACTN</name>
<gene>
    <name evidence="2" type="ORF">GCM10009765_01270</name>
</gene>
<feature type="transmembrane region" description="Helical" evidence="1">
    <location>
        <begin position="46"/>
        <end position="70"/>
    </location>
</feature>
<keyword evidence="3" id="KW-1185">Reference proteome</keyword>
<evidence type="ECO:0000313" key="3">
    <source>
        <dbReference type="Proteomes" id="UP001500618"/>
    </source>
</evidence>
<evidence type="ECO:0000313" key="2">
    <source>
        <dbReference type="EMBL" id="GAA1655799.1"/>
    </source>
</evidence>
<keyword evidence="1" id="KW-0472">Membrane</keyword>
<keyword evidence="1" id="KW-1133">Transmembrane helix</keyword>
<protein>
    <submittedName>
        <fullName evidence="2">Uncharacterized protein</fullName>
    </submittedName>
</protein>